<name>A0A803LEA5_CHEQI</name>
<evidence type="ECO:0000256" key="1">
    <source>
        <dbReference type="SAM" id="Coils"/>
    </source>
</evidence>
<accession>A0A803LEA5</accession>
<dbReference type="PANTHER" id="PTHR31245">
    <property type="entry name" value="UBIQUITIN SYSTEM COMPONENT CUE PROTEIN"/>
    <property type="match status" value="1"/>
</dbReference>
<feature type="compositionally biased region" description="Low complexity" evidence="2">
    <location>
        <begin position="28"/>
        <end position="37"/>
    </location>
</feature>
<dbReference type="AlphaFoldDB" id="A0A803LEA5"/>
<feature type="region of interest" description="Disordered" evidence="2">
    <location>
        <begin position="92"/>
        <end position="126"/>
    </location>
</feature>
<dbReference type="Gramene" id="AUR62011511-RA">
    <property type="protein sequence ID" value="AUR62011511-RA:cds"/>
    <property type="gene ID" value="AUR62011511"/>
</dbReference>
<dbReference type="EnsemblPlants" id="AUR62011511-RA">
    <property type="protein sequence ID" value="AUR62011511-RA:cds"/>
    <property type="gene ID" value="AUR62011511"/>
</dbReference>
<dbReference type="KEGG" id="cqi:110698643"/>
<keyword evidence="4" id="KW-1185">Reference proteome</keyword>
<reference evidence="3" key="1">
    <citation type="journal article" date="2017" name="Nature">
        <title>The genome of Chenopodium quinoa.</title>
        <authorList>
            <person name="Jarvis D.E."/>
            <person name="Ho Y.S."/>
            <person name="Lightfoot D.J."/>
            <person name="Schmoeckel S.M."/>
            <person name="Li B."/>
            <person name="Borm T.J.A."/>
            <person name="Ohyanagi H."/>
            <person name="Mineta K."/>
            <person name="Michell C.T."/>
            <person name="Saber N."/>
            <person name="Kharbatia N.M."/>
            <person name="Rupper R.R."/>
            <person name="Sharp A.R."/>
            <person name="Dally N."/>
            <person name="Boughton B.A."/>
            <person name="Woo Y.H."/>
            <person name="Gao G."/>
            <person name="Schijlen E.G.W.M."/>
            <person name="Guo X."/>
            <person name="Momin A.A."/>
            <person name="Negrao S."/>
            <person name="Al-Babili S."/>
            <person name="Gehring C."/>
            <person name="Roessner U."/>
            <person name="Jung C."/>
            <person name="Murphy K."/>
            <person name="Arold S.T."/>
            <person name="Gojobori T."/>
            <person name="van der Linden C.G."/>
            <person name="van Loo E.N."/>
            <person name="Jellen E.N."/>
            <person name="Maughan P.J."/>
            <person name="Tester M."/>
        </authorList>
    </citation>
    <scope>NUCLEOTIDE SEQUENCE [LARGE SCALE GENOMIC DNA]</scope>
    <source>
        <strain evidence="3">cv. PI 614886</strain>
    </source>
</reference>
<protein>
    <recommendedName>
        <fullName evidence="5">CUE domain-containing protein</fullName>
    </recommendedName>
</protein>
<feature type="coiled-coil region" evidence="1">
    <location>
        <begin position="176"/>
        <end position="241"/>
    </location>
</feature>
<dbReference type="PANTHER" id="PTHR31245:SF20">
    <property type="entry name" value="F18B13.13 PROTEIN"/>
    <property type="match status" value="1"/>
</dbReference>
<feature type="compositionally biased region" description="Polar residues" evidence="2">
    <location>
        <begin position="110"/>
        <end position="126"/>
    </location>
</feature>
<dbReference type="InterPro" id="IPR009060">
    <property type="entry name" value="UBA-like_sf"/>
</dbReference>
<dbReference type="OrthoDB" id="440455at2759"/>
<gene>
    <name evidence="3" type="primary">LOC110698643</name>
</gene>
<dbReference type="RefSeq" id="XP_021731814.1">
    <property type="nucleotide sequence ID" value="XM_021876122.1"/>
</dbReference>
<dbReference type="SUPFAM" id="SSF46934">
    <property type="entry name" value="UBA-like"/>
    <property type="match status" value="1"/>
</dbReference>
<evidence type="ECO:0000313" key="4">
    <source>
        <dbReference type="Proteomes" id="UP000596660"/>
    </source>
</evidence>
<feature type="region of interest" description="Disordered" evidence="2">
    <location>
        <begin position="14"/>
        <end position="49"/>
    </location>
</feature>
<dbReference type="OMA" id="CGTKRSF"/>
<evidence type="ECO:0008006" key="5">
    <source>
        <dbReference type="Google" id="ProtNLM"/>
    </source>
</evidence>
<organism evidence="3 4">
    <name type="scientific">Chenopodium quinoa</name>
    <name type="common">Quinoa</name>
    <dbReference type="NCBI Taxonomy" id="63459"/>
    <lineage>
        <taxon>Eukaryota</taxon>
        <taxon>Viridiplantae</taxon>
        <taxon>Streptophyta</taxon>
        <taxon>Embryophyta</taxon>
        <taxon>Tracheophyta</taxon>
        <taxon>Spermatophyta</taxon>
        <taxon>Magnoliopsida</taxon>
        <taxon>eudicotyledons</taxon>
        <taxon>Gunneridae</taxon>
        <taxon>Pentapetalae</taxon>
        <taxon>Caryophyllales</taxon>
        <taxon>Chenopodiaceae</taxon>
        <taxon>Chenopodioideae</taxon>
        <taxon>Atripliceae</taxon>
        <taxon>Chenopodium</taxon>
    </lineage>
</organism>
<keyword evidence="1" id="KW-0175">Coiled coil</keyword>
<reference evidence="3" key="2">
    <citation type="submission" date="2021-03" db="UniProtKB">
        <authorList>
            <consortium name="EnsemblPlants"/>
        </authorList>
    </citation>
    <scope>IDENTIFICATION</scope>
</reference>
<dbReference type="SMR" id="A0A803LEA5"/>
<sequence length="267" mass="30197">MSAIVCGKRSFFEEQTSTTPVSKKLRCSSSSPVRFSPFSPPSPPPRSSLLDKLRETFPRMDHQTLERALDECGDDIDAAIKRLHELCLGSSEENPGSVNHEEAHVEQGGFSAQQQAVPTADSSAQNNLPTDGAQWVELFLRETVGATTVDDLRSRIVKVLEVLEKSIRDSATAEATENYQKENMMLKQQIQALMNDNGILKRGIQIQHERQKEYDDKNQEVQQLKQLLPQYQEQLRRLEITNYTLSMHLKQAQQSSSIPGQFHRDAF</sequence>
<dbReference type="Proteomes" id="UP000596660">
    <property type="component" value="Unplaced"/>
</dbReference>
<evidence type="ECO:0000313" key="3">
    <source>
        <dbReference type="EnsemblPlants" id="AUR62011511-RA:cds"/>
    </source>
</evidence>
<evidence type="ECO:0000256" key="2">
    <source>
        <dbReference type="SAM" id="MobiDB-lite"/>
    </source>
</evidence>
<dbReference type="GeneID" id="110698643"/>
<proteinExistence type="predicted"/>
<dbReference type="CDD" id="cd14279">
    <property type="entry name" value="CUE"/>
    <property type="match status" value="1"/>
</dbReference>
<dbReference type="Gene3D" id="1.10.8.10">
    <property type="entry name" value="DNA helicase RuvA subunit, C-terminal domain"/>
    <property type="match status" value="1"/>
</dbReference>